<organism evidence="3 4">
    <name type="scientific">Halorubrum alkaliphilum</name>
    <dbReference type="NCBI Taxonomy" id="261290"/>
    <lineage>
        <taxon>Archaea</taxon>
        <taxon>Methanobacteriati</taxon>
        <taxon>Methanobacteriota</taxon>
        <taxon>Stenosarchaea group</taxon>
        <taxon>Halobacteria</taxon>
        <taxon>Halobacteriales</taxon>
        <taxon>Haloferacaceae</taxon>
        <taxon>Halorubrum</taxon>
    </lineage>
</organism>
<evidence type="ECO:0000259" key="2">
    <source>
        <dbReference type="Pfam" id="PF26457"/>
    </source>
</evidence>
<keyword evidence="4" id="KW-1185">Reference proteome</keyword>
<keyword evidence="1" id="KW-0175">Coiled coil</keyword>
<dbReference type="InterPro" id="IPR058449">
    <property type="entry name" value="DUF8136"/>
</dbReference>
<reference evidence="3" key="1">
    <citation type="submission" date="2021-03" db="EMBL/GenBank/DDBJ databases">
        <title>Genomic Encyclopedia of Type Strains, Phase IV (KMG-IV): sequencing the most valuable type-strain genomes for metagenomic binning, comparative biology and taxonomic classification.</title>
        <authorList>
            <person name="Goeker M."/>
        </authorList>
    </citation>
    <scope>NUCLEOTIDE SEQUENCE</scope>
    <source>
        <strain evidence="3">DSM 23564</strain>
    </source>
</reference>
<dbReference type="EMBL" id="JAGGKQ010000015">
    <property type="protein sequence ID" value="MBP1923095.1"/>
    <property type="molecule type" value="Genomic_DNA"/>
</dbReference>
<gene>
    <name evidence="3" type="ORF">J2751_002132</name>
</gene>
<feature type="domain" description="DUF8136" evidence="2">
    <location>
        <begin position="20"/>
        <end position="83"/>
    </location>
</feature>
<proteinExistence type="predicted"/>
<dbReference type="RefSeq" id="WP_209485832.1">
    <property type="nucleotide sequence ID" value="NZ_JAGGKQ010000015.1"/>
</dbReference>
<dbReference type="Proteomes" id="UP000823588">
    <property type="component" value="Unassembled WGS sequence"/>
</dbReference>
<dbReference type="Pfam" id="PF26457">
    <property type="entry name" value="DUF8136"/>
    <property type="match status" value="1"/>
</dbReference>
<feature type="coiled-coil region" evidence="1">
    <location>
        <begin position="55"/>
        <end position="89"/>
    </location>
</feature>
<comment type="caution">
    <text evidence="3">The sequence shown here is derived from an EMBL/GenBank/DDBJ whole genome shotgun (WGS) entry which is preliminary data.</text>
</comment>
<accession>A0A8T4GJB1</accession>
<name>A0A8T4GJB1_9EURY</name>
<protein>
    <submittedName>
        <fullName evidence="3">Putative house-cleaning noncanonical NTP pyrophosphatase (MazG superfamily)</fullName>
    </submittedName>
</protein>
<evidence type="ECO:0000313" key="3">
    <source>
        <dbReference type="EMBL" id="MBP1923095.1"/>
    </source>
</evidence>
<evidence type="ECO:0000313" key="4">
    <source>
        <dbReference type="Proteomes" id="UP000823588"/>
    </source>
</evidence>
<dbReference type="OrthoDB" id="346246at2157"/>
<dbReference type="AlphaFoldDB" id="A0A8T4GJB1"/>
<sequence>MSDELQDKIQSEREEALATLSEVVDHARYKSLGDGRIRNPEAERVRLKFLRVIVSAESERRKILADKELEELEERLEAIEERQNSHRIK</sequence>
<evidence type="ECO:0000256" key="1">
    <source>
        <dbReference type="SAM" id="Coils"/>
    </source>
</evidence>